<feature type="chain" id="PRO_5039039577" description="Lipoprotein" evidence="1">
    <location>
        <begin position="18"/>
        <end position="161"/>
    </location>
</feature>
<evidence type="ECO:0000313" key="2">
    <source>
        <dbReference type="EMBL" id="QNP67671.1"/>
    </source>
</evidence>
<proteinExistence type="predicted"/>
<evidence type="ECO:0000313" key="3">
    <source>
        <dbReference type="Proteomes" id="UP000516230"/>
    </source>
</evidence>
<feature type="signal peptide" evidence="1">
    <location>
        <begin position="1"/>
        <end position="17"/>
    </location>
</feature>
<dbReference type="KEGG" id="sgj:IAG43_30130"/>
<keyword evidence="1" id="KW-0732">Signal</keyword>
<dbReference type="Proteomes" id="UP000516230">
    <property type="component" value="Chromosome"/>
</dbReference>
<keyword evidence="3" id="KW-1185">Reference proteome</keyword>
<organism evidence="2 3">
    <name type="scientific">Streptomyces genisteinicus</name>
    <dbReference type="NCBI Taxonomy" id="2768068"/>
    <lineage>
        <taxon>Bacteria</taxon>
        <taxon>Bacillati</taxon>
        <taxon>Actinomycetota</taxon>
        <taxon>Actinomycetes</taxon>
        <taxon>Kitasatosporales</taxon>
        <taxon>Streptomycetaceae</taxon>
        <taxon>Streptomyces</taxon>
    </lineage>
</organism>
<evidence type="ECO:0000256" key="1">
    <source>
        <dbReference type="SAM" id="SignalP"/>
    </source>
</evidence>
<accession>A0A7H0I4F5</accession>
<sequence>MVLLLLLAGAASCAAPAAPARPGDVVKAAQLRLTDACLTRQGLTPPRPGATPPDGREALRVSDALFGAGPAELSLTLATGHEIRAHTDGCLAAAHRRLYGDERAWFRASAVVNNLRSEAAYRGTDLASVRRTHRAEVAGWERMRARALRQAKALLDRPSGR</sequence>
<dbReference type="AlphaFoldDB" id="A0A7H0I4F5"/>
<name>A0A7H0I4F5_9ACTN</name>
<protein>
    <recommendedName>
        <fullName evidence="4">Lipoprotein</fullName>
    </recommendedName>
</protein>
<evidence type="ECO:0008006" key="4">
    <source>
        <dbReference type="Google" id="ProtNLM"/>
    </source>
</evidence>
<gene>
    <name evidence="2" type="ORF">IAG43_30130</name>
</gene>
<reference evidence="2 3" key="1">
    <citation type="submission" date="2020-08" db="EMBL/GenBank/DDBJ databases">
        <title>A novel species.</title>
        <authorList>
            <person name="Gao J."/>
        </authorList>
    </citation>
    <scope>NUCLEOTIDE SEQUENCE [LARGE SCALE GENOMIC DNA]</scope>
    <source>
        <strain evidence="2 3">CRPJ-33</strain>
    </source>
</reference>
<dbReference type="EMBL" id="CP060825">
    <property type="protein sequence ID" value="QNP67671.1"/>
    <property type="molecule type" value="Genomic_DNA"/>
</dbReference>